<feature type="domain" description="RNA polymerase beta subunit protrusion" evidence="6">
    <location>
        <begin position="40"/>
        <end position="152"/>
    </location>
</feature>
<dbReference type="Gene3D" id="3.90.1100.10">
    <property type="match status" value="1"/>
</dbReference>
<dbReference type="InterPro" id="IPR007644">
    <property type="entry name" value="RNA_pol_bsu_protrusion"/>
</dbReference>
<evidence type="ECO:0000256" key="5">
    <source>
        <dbReference type="ARBA" id="ARBA00023163"/>
    </source>
</evidence>
<keyword evidence="4 7" id="KW-0548">Nucleotidyltransferase</keyword>
<dbReference type="EC" id="2.7.7.6" evidence="1"/>
<keyword evidence="2 7" id="KW-0240">DNA-directed RNA polymerase</keyword>
<evidence type="ECO:0000256" key="4">
    <source>
        <dbReference type="ARBA" id="ARBA00022695"/>
    </source>
</evidence>
<dbReference type="GO" id="GO:0003899">
    <property type="term" value="F:DNA-directed RNA polymerase activity"/>
    <property type="evidence" value="ECO:0007669"/>
    <property type="project" value="UniProtKB-EC"/>
</dbReference>
<keyword evidence="5" id="KW-0804">Transcription</keyword>
<dbReference type="GO" id="GO:0000428">
    <property type="term" value="C:DNA-directed RNA polymerase complex"/>
    <property type="evidence" value="ECO:0007669"/>
    <property type="project" value="UniProtKB-KW"/>
</dbReference>
<evidence type="ECO:0000256" key="1">
    <source>
        <dbReference type="ARBA" id="ARBA00012418"/>
    </source>
</evidence>
<dbReference type="Proteomes" id="UP000259328">
    <property type="component" value="Chromosome"/>
</dbReference>
<sequence length="185" mass="21239">MQKDKKNYKLRKFGPITERRDYSITKHSLPVGDILATSKKSYQDFINKKIEELLNEIYPIEASNKEASLEYEKKSVKFELPFKKAEHENLQIKTCKAKKTNFSMKVYITLKKVVSQTGVVKKEKILLGEIPYITSSGSFIINGSEKVIVSQLIRSPGAYFGVSVRNKQSEDLFNKLEILPRIGSW</sequence>
<gene>
    <name evidence="7" type="primary">rpoB_5</name>
    <name evidence="7" type="ORF">NCTC10124_01053</name>
</gene>
<dbReference type="AlphaFoldDB" id="A0A3B0PPC0"/>
<evidence type="ECO:0000256" key="3">
    <source>
        <dbReference type="ARBA" id="ARBA00022679"/>
    </source>
</evidence>
<evidence type="ECO:0000256" key="2">
    <source>
        <dbReference type="ARBA" id="ARBA00022478"/>
    </source>
</evidence>
<organism evidence="7 8">
    <name type="scientific">Mycoplasmopsis synoviae</name>
    <name type="common">Mycoplasma synoviae</name>
    <dbReference type="NCBI Taxonomy" id="2109"/>
    <lineage>
        <taxon>Bacteria</taxon>
        <taxon>Bacillati</taxon>
        <taxon>Mycoplasmatota</taxon>
        <taxon>Mycoplasmoidales</taxon>
        <taxon>Metamycoplasmataceae</taxon>
        <taxon>Mycoplasmopsis</taxon>
    </lineage>
</organism>
<reference evidence="8" key="1">
    <citation type="submission" date="2018-06" db="EMBL/GenBank/DDBJ databases">
        <authorList>
            <consortium name="Pathogen Informatics"/>
        </authorList>
    </citation>
    <scope>NUCLEOTIDE SEQUENCE [LARGE SCALE GENOMIC DNA]</scope>
    <source>
        <strain evidence="8">NCTC10124</strain>
    </source>
</reference>
<evidence type="ECO:0000259" key="6">
    <source>
        <dbReference type="Pfam" id="PF04563"/>
    </source>
</evidence>
<dbReference type="SUPFAM" id="SSF64484">
    <property type="entry name" value="beta and beta-prime subunits of DNA dependent RNA-polymerase"/>
    <property type="match status" value="1"/>
</dbReference>
<protein>
    <recommendedName>
        <fullName evidence="1">DNA-directed RNA polymerase</fullName>
        <ecNumber evidence="1">2.7.7.6</ecNumber>
    </recommendedName>
</protein>
<keyword evidence="3 7" id="KW-0808">Transferase</keyword>
<dbReference type="GO" id="GO:0006351">
    <property type="term" value="P:DNA-templated transcription"/>
    <property type="evidence" value="ECO:0007669"/>
    <property type="project" value="InterPro"/>
</dbReference>
<feature type="non-terminal residue" evidence="7">
    <location>
        <position position="185"/>
    </location>
</feature>
<name>A0A3B0PPC0_MYCSY</name>
<dbReference type="EMBL" id="LS991953">
    <property type="protein sequence ID" value="SYV93316.1"/>
    <property type="molecule type" value="Genomic_DNA"/>
</dbReference>
<dbReference type="GO" id="GO:0003677">
    <property type="term" value="F:DNA binding"/>
    <property type="evidence" value="ECO:0007669"/>
    <property type="project" value="InterPro"/>
</dbReference>
<proteinExistence type="predicted"/>
<accession>A0A3B0PPC0</accession>
<evidence type="ECO:0000313" key="7">
    <source>
        <dbReference type="EMBL" id="SYV93316.1"/>
    </source>
</evidence>
<evidence type="ECO:0000313" key="8">
    <source>
        <dbReference type="Proteomes" id="UP000259328"/>
    </source>
</evidence>
<dbReference type="Pfam" id="PF04563">
    <property type="entry name" value="RNA_pol_Rpb2_1"/>
    <property type="match status" value="1"/>
</dbReference>